<reference evidence="2 3" key="1">
    <citation type="journal article" date="2023" name="Genome Announc.">
        <title>Pan-Genome Analyses of the Genus Cohnella and Proposal of the Novel Species Cohnella silvisoli sp. nov., Isolated from Forest Soil.</title>
        <authorList>
            <person name="Wang C."/>
            <person name="Mao L."/>
            <person name="Bao G."/>
            <person name="Zhu H."/>
        </authorList>
    </citation>
    <scope>NUCLEOTIDE SEQUENCE [LARGE SCALE GENOMIC DNA]</scope>
    <source>
        <strain evidence="2 3">NL03-T5-1</strain>
    </source>
</reference>
<comment type="caution">
    <text evidence="2">The sequence shown here is derived from an EMBL/GenBank/DDBJ whole genome shotgun (WGS) entry which is preliminary data.</text>
</comment>
<keyword evidence="1" id="KW-1133">Transmembrane helix</keyword>
<accession>A0ABV1L0A3</accession>
<dbReference type="Proteomes" id="UP001493487">
    <property type="component" value="Unassembled WGS sequence"/>
</dbReference>
<feature type="transmembrane region" description="Helical" evidence="1">
    <location>
        <begin position="95"/>
        <end position="117"/>
    </location>
</feature>
<feature type="transmembrane region" description="Helical" evidence="1">
    <location>
        <begin position="38"/>
        <end position="63"/>
    </location>
</feature>
<keyword evidence="1" id="KW-0812">Transmembrane</keyword>
<evidence type="ECO:0000313" key="3">
    <source>
        <dbReference type="Proteomes" id="UP001493487"/>
    </source>
</evidence>
<dbReference type="EMBL" id="JASKHM010000014">
    <property type="protein sequence ID" value="MEQ4485197.1"/>
    <property type="molecule type" value="Genomic_DNA"/>
</dbReference>
<protein>
    <submittedName>
        <fullName evidence="2">Uncharacterized protein</fullName>
    </submittedName>
</protein>
<evidence type="ECO:0000313" key="2">
    <source>
        <dbReference type="EMBL" id="MEQ4485197.1"/>
    </source>
</evidence>
<proteinExistence type="predicted"/>
<keyword evidence="3" id="KW-1185">Reference proteome</keyword>
<evidence type="ECO:0000256" key="1">
    <source>
        <dbReference type="SAM" id="Phobius"/>
    </source>
</evidence>
<sequence length="140" mass="15278">MNVDQSIQDRIFGYLDAIAQKLGVATEFVMTALVKQQVIAGITTIGIWALLLIIDIALIIAAFRALGKYNEARINHTQSRASITEEARKHAGNMLLFYSLVGGTLTLILVMALTFSIPDAIGKVLNPAYYALKDIVDAVR</sequence>
<name>A0ABV1L0A3_9BACL</name>
<organism evidence="2 3">
    <name type="scientific">Cohnella silvisoli</name>
    <dbReference type="NCBI Taxonomy" id="2873699"/>
    <lineage>
        <taxon>Bacteria</taxon>
        <taxon>Bacillati</taxon>
        <taxon>Bacillota</taxon>
        <taxon>Bacilli</taxon>
        <taxon>Bacillales</taxon>
        <taxon>Paenibacillaceae</taxon>
        <taxon>Cohnella</taxon>
    </lineage>
</organism>
<keyword evidence="1" id="KW-0472">Membrane</keyword>
<gene>
    <name evidence="2" type="ORF">QJS35_22680</name>
</gene>
<dbReference type="RefSeq" id="WP_232187369.1">
    <property type="nucleotide sequence ID" value="NZ_JAIOAP010000012.1"/>
</dbReference>